<keyword evidence="3 11" id="KW-0812">Transmembrane</keyword>
<comment type="subcellular location">
    <subcellularLocation>
        <location evidence="1">Cell membrane</location>
        <topology evidence="1">Multi-pass membrane protein</topology>
    </subcellularLocation>
</comment>
<evidence type="ECO:0000256" key="5">
    <source>
        <dbReference type="ARBA" id="ARBA00023040"/>
    </source>
</evidence>
<sequence length="366" mass="42638">MPQAREKGASYKGCGPNNDVFVITATLVTFILPLCIMMITYFLTIQSLKRQMREANEAQLYCNTSQQARTRGGSKFWRISRGSSDSGSFRTQKQSSGLEKAQRSPVANGSPPRLLVRADSEKGRMLTTVEEVPTTSLSPSQPRRFQQAVDHIRNLSHCSPTKRRQQHQHKKFELWRIVREYKEMMEQEDQRLELEWASVEGSYEETSQSGRRPTMDEQEARPMKNNSSPTKSHNRLTVSPSKSRHSSIVERFQNYTRNKSPQKNTLDRIHKGKKAMQVIGVLLAVFVTCYLPFFTLYLIGTLCNSCEQWTKPWISRLEWLGYIGSMLNPFVYHFFNPAFRRTFRRILHCDLKRRNEHHRAIWLSKR</sequence>
<protein>
    <recommendedName>
        <fullName evidence="12">G-protein coupled receptors family 1 profile domain-containing protein</fullName>
    </recommendedName>
</protein>
<keyword evidence="4 11" id="KW-1133">Transmembrane helix</keyword>
<evidence type="ECO:0000256" key="1">
    <source>
        <dbReference type="ARBA" id="ARBA00004651"/>
    </source>
</evidence>
<dbReference type="InterPro" id="IPR000276">
    <property type="entry name" value="GPCR_Rhodpsn"/>
</dbReference>
<evidence type="ECO:0000256" key="2">
    <source>
        <dbReference type="ARBA" id="ARBA00022475"/>
    </source>
</evidence>
<feature type="region of interest" description="Disordered" evidence="10">
    <location>
        <begin position="200"/>
        <end position="265"/>
    </location>
</feature>
<dbReference type="Pfam" id="PF00001">
    <property type="entry name" value="7tm_1"/>
    <property type="match status" value="1"/>
</dbReference>
<dbReference type="InterPro" id="IPR017452">
    <property type="entry name" value="GPCR_Rhodpsn_7TM"/>
</dbReference>
<proteinExistence type="predicted"/>
<dbReference type="EMBL" id="JBJKFK010000326">
    <property type="protein sequence ID" value="KAL3317813.1"/>
    <property type="molecule type" value="Genomic_DNA"/>
</dbReference>
<name>A0ABD2QE40_9PLAT</name>
<keyword evidence="5" id="KW-0297">G-protein coupled receptor</keyword>
<feature type="compositionally biased region" description="Basic and acidic residues" evidence="10">
    <location>
        <begin position="213"/>
        <end position="222"/>
    </location>
</feature>
<accession>A0ABD2QE40</accession>
<dbReference type="PANTHER" id="PTHR24248">
    <property type="entry name" value="ADRENERGIC RECEPTOR-RELATED G-PROTEIN COUPLED RECEPTOR"/>
    <property type="match status" value="1"/>
</dbReference>
<evidence type="ECO:0000256" key="4">
    <source>
        <dbReference type="ARBA" id="ARBA00022989"/>
    </source>
</evidence>
<dbReference type="Gene3D" id="1.20.1070.10">
    <property type="entry name" value="Rhodopsin 7-helix transmembrane proteins"/>
    <property type="match status" value="2"/>
</dbReference>
<evidence type="ECO:0000256" key="10">
    <source>
        <dbReference type="SAM" id="MobiDB-lite"/>
    </source>
</evidence>
<evidence type="ECO:0000256" key="8">
    <source>
        <dbReference type="ARBA" id="ARBA00023170"/>
    </source>
</evidence>
<feature type="compositionally biased region" description="Polar residues" evidence="10">
    <location>
        <begin position="81"/>
        <end position="97"/>
    </location>
</feature>
<evidence type="ECO:0000256" key="11">
    <source>
        <dbReference type="SAM" id="Phobius"/>
    </source>
</evidence>
<dbReference type="GO" id="GO:0005886">
    <property type="term" value="C:plasma membrane"/>
    <property type="evidence" value="ECO:0007669"/>
    <property type="project" value="UniProtKB-SubCell"/>
</dbReference>
<evidence type="ECO:0000256" key="6">
    <source>
        <dbReference type="ARBA" id="ARBA00023136"/>
    </source>
</evidence>
<evidence type="ECO:0000313" key="14">
    <source>
        <dbReference type="Proteomes" id="UP001626550"/>
    </source>
</evidence>
<comment type="caution">
    <text evidence="13">The sequence shown here is derived from an EMBL/GenBank/DDBJ whole genome shotgun (WGS) entry which is preliminary data.</text>
</comment>
<keyword evidence="7" id="KW-1015">Disulfide bond</keyword>
<keyword evidence="6 11" id="KW-0472">Membrane</keyword>
<dbReference type="AlphaFoldDB" id="A0ABD2QE40"/>
<keyword evidence="14" id="KW-1185">Reference proteome</keyword>
<gene>
    <name evidence="13" type="ORF">Ciccas_003526</name>
</gene>
<keyword evidence="8" id="KW-0675">Receptor</keyword>
<evidence type="ECO:0000256" key="3">
    <source>
        <dbReference type="ARBA" id="ARBA00022692"/>
    </source>
</evidence>
<feature type="transmembrane region" description="Helical" evidence="11">
    <location>
        <begin position="20"/>
        <end position="43"/>
    </location>
</feature>
<evidence type="ECO:0000259" key="12">
    <source>
        <dbReference type="PROSITE" id="PS50262"/>
    </source>
</evidence>
<dbReference type="SUPFAM" id="SSF81321">
    <property type="entry name" value="Family A G protein-coupled receptor-like"/>
    <property type="match status" value="1"/>
</dbReference>
<feature type="region of interest" description="Disordered" evidence="10">
    <location>
        <begin position="72"/>
        <end position="114"/>
    </location>
</feature>
<evidence type="ECO:0000256" key="7">
    <source>
        <dbReference type="ARBA" id="ARBA00023157"/>
    </source>
</evidence>
<dbReference type="PANTHER" id="PTHR24248:SF199">
    <property type="entry name" value="IP13425P-RELATED"/>
    <property type="match status" value="1"/>
</dbReference>
<feature type="compositionally biased region" description="Polar residues" evidence="10">
    <location>
        <begin position="224"/>
        <end position="241"/>
    </location>
</feature>
<organism evidence="13 14">
    <name type="scientific">Cichlidogyrus casuarinus</name>
    <dbReference type="NCBI Taxonomy" id="1844966"/>
    <lineage>
        <taxon>Eukaryota</taxon>
        <taxon>Metazoa</taxon>
        <taxon>Spiralia</taxon>
        <taxon>Lophotrochozoa</taxon>
        <taxon>Platyhelminthes</taxon>
        <taxon>Monogenea</taxon>
        <taxon>Monopisthocotylea</taxon>
        <taxon>Dactylogyridea</taxon>
        <taxon>Ancyrocephalidae</taxon>
        <taxon>Cichlidogyrus</taxon>
    </lineage>
</organism>
<reference evidence="13 14" key="1">
    <citation type="submission" date="2024-11" db="EMBL/GenBank/DDBJ databases">
        <title>Adaptive evolution of stress response genes in parasites aligns with host niche diversity.</title>
        <authorList>
            <person name="Hahn C."/>
            <person name="Resl P."/>
        </authorList>
    </citation>
    <scope>NUCLEOTIDE SEQUENCE [LARGE SCALE GENOMIC DNA]</scope>
    <source>
        <strain evidence="13">EGGRZ-B1_66</strain>
        <tissue evidence="13">Body</tissue>
    </source>
</reference>
<keyword evidence="2" id="KW-1003">Cell membrane</keyword>
<evidence type="ECO:0000313" key="13">
    <source>
        <dbReference type="EMBL" id="KAL3317813.1"/>
    </source>
</evidence>
<dbReference type="GO" id="GO:0004993">
    <property type="term" value="F:G protein-coupled serotonin receptor activity"/>
    <property type="evidence" value="ECO:0007669"/>
    <property type="project" value="UniProtKB-ARBA"/>
</dbReference>
<feature type="transmembrane region" description="Helical" evidence="11">
    <location>
        <begin position="278"/>
        <end position="299"/>
    </location>
</feature>
<feature type="domain" description="G-protein coupled receptors family 1 profile" evidence="12">
    <location>
        <begin position="1"/>
        <end position="332"/>
    </location>
</feature>
<evidence type="ECO:0000256" key="9">
    <source>
        <dbReference type="ARBA" id="ARBA00023224"/>
    </source>
</evidence>
<dbReference type="PRINTS" id="PR00237">
    <property type="entry name" value="GPCRRHODOPSN"/>
</dbReference>
<keyword evidence="9" id="KW-0807">Transducer</keyword>
<feature type="transmembrane region" description="Helical" evidence="11">
    <location>
        <begin position="319"/>
        <end position="335"/>
    </location>
</feature>
<dbReference type="PROSITE" id="PS50262">
    <property type="entry name" value="G_PROTEIN_RECEP_F1_2"/>
    <property type="match status" value="1"/>
</dbReference>
<dbReference type="Proteomes" id="UP001626550">
    <property type="component" value="Unassembled WGS sequence"/>
</dbReference>
<feature type="compositionally biased region" description="Polar residues" evidence="10">
    <location>
        <begin position="253"/>
        <end position="264"/>
    </location>
</feature>